<comment type="caution">
    <text evidence="5">The sequence shown here is derived from an EMBL/GenBank/DDBJ whole genome shotgun (WGS) entry which is preliminary data.</text>
</comment>
<dbReference type="InterPro" id="IPR022419">
    <property type="entry name" value="Porphobilin_deaminase_cofac_BS"/>
</dbReference>
<proteinExistence type="predicted"/>
<feature type="domain" description="tRNA/rRNA methyltransferase SpoU type" evidence="3">
    <location>
        <begin position="78"/>
        <end position="196"/>
    </location>
</feature>
<dbReference type="GO" id="GO:0008168">
    <property type="term" value="F:methyltransferase activity"/>
    <property type="evidence" value="ECO:0007669"/>
    <property type="project" value="UniProtKB-KW"/>
</dbReference>
<sequence length="222" mass="21918">ALDHRPSRLAVLAERAFLAAMGGGCQAAVGALATPTGAGEELALEVLAASPDGHLLCRRRLVGTDPAALGTAGAQAPAAAGADLVVFGEESVDPFNPKTVRASAGAVLVVPVLCGPALEALAGLRAGGTRVLAAVARGGQPHTEVDLARPVALVLGNEAAGLDPAVAGACDEQVSVPMPGAVESLNLASAAAVLLFEAVRQRSNLPDVPRAGEGSKGPGGRW</sequence>
<dbReference type="InterPro" id="IPR029026">
    <property type="entry name" value="tRNA_m1G_MTases_N"/>
</dbReference>
<dbReference type="InterPro" id="IPR004441">
    <property type="entry name" value="rRNA_MeTrfase_TrmH"/>
</dbReference>
<gene>
    <name evidence="5" type="ORF">ACFFRE_12110</name>
</gene>
<evidence type="ECO:0000313" key="6">
    <source>
        <dbReference type="Proteomes" id="UP001589788"/>
    </source>
</evidence>
<dbReference type="InterPro" id="IPR001537">
    <property type="entry name" value="SpoU_MeTrfase"/>
</dbReference>
<accession>A0ABV6C9B0</accession>
<dbReference type="InterPro" id="IPR036803">
    <property type="entry name" value="Porphobilinogen_deaminase_C_sf"/>
</dbReference>
<dbReference type="CDD" id="cd18095">
    <property type="entry name" value="SpoU-like_rRNA-MTase"/>
    <property type="match status" value="1"/>
</dbReference>
<feature type="domain" description="Porphobilinogen deaminase C-terminal" evidence="4">
    <location>
        <begin position="9"/>
        <end position="69"/>
    </location>
</feature>
<keyword evidence="6" id="KW-1185">Reference proteome</keyword>
<dbReference type="PROSITE" id="PS00533">
    <property type="entry name" value="PORPHOBILINOGEN_DEAM"/>
    <property type="match status" value="1"/>
</dbReference>
<dbReference type="InterPro" id="IPR029028">
    <property type="entry name" value="Alpha/beta_knot_MTases"/>
</dbReference>
<dbReference type="GO" id="GO:0032259">
    <property type="term" value="P:methylation"/>
    <property type="evidence" value="ECO:0007669"/>
    <property type="project" value="UniProtKB-KW"/>
</dbReference>
<dbReference type="EMBL" id="JBHLYQ010000176">
    <property type="protein sequence ID" value="MFC0082874.1"/>
    <property type="molecule type" value="Genomic_DNA"/>
</dbReference>
<dbReference type="Pfam" id="PF03900">
    <property type="entry name" value="Porphobil_deamC"/>
    <property type="match status" value="1"/>
</dbReference>
<dbReference type="PANTHER" id="PTHR46429">
    <property type="entry name" value="23S RRNA (GUANOSINE-2'-O-)-METHYLTRANSFERASE RLMB"/>
    <property type="match status" value="1"/>
</dbReference>
<evidence type="ECO:0000259" key="4">
    <source>
        <dbReference type="Pfam" id="PF03900"/>
    </source>
</evidence>
<dbReference type="PANTHER" id="PTHR46429:SF1">
    <property type="entry name" value="23S RRNA (GUANOSINE-2'-O-)-METHYLTRANSFERASE RLMB"/>
    <property type="match status" value="1"/>
</dbReference>
<protein>
    <submittedName>
        <fullName evidence="5">TrmH family RNA methyltransferase</fullName>
    </submittedName>
</protein>
<dbReference type="SUPFAM" id="SSF54782">
    <property type="entry name" value="Porphobilinogen deaminase (hydroxymethylbilane synthase), C-terminal domain"/>
    <property type="match status" value="1"/>
</dbReference>
<dbReference type="SUPFAM" id="SSF75217">
    <property type="entry name" value="alpha/beta knot"/>
    <property type="match status" value="1"/>
</dbReference>
<name>A0ABV6C9B0_9ACTN</name>
<keyword evidence="2" id="KW-0808">Transferase</keyword>
<feature type="non-terminal residue" evidence="5">
    <location>
        <position position="1"/>
    </location>
</feature>
<evidence type="ECO:0000259" key="3">
    <source>
        <dbReference type="Pfam" id="PF00588"/>
    </source>
</evidence>
<keyword evidence="1 5" id="KW-0489">Methyltransferase</keyword>
<evidence type="ECO:0000256" key="2">
    <source>
        <dbReference type="ARBA" id="ARBA00022679"/>
    </source>
</evidence>
<dbReference type="RefSeq" id="WP_377790551.1">
    <property type="nucleotide sequence ID" value="NZ_JBHLYQ010000176.1"/>
</dbReference>
<dbReference type="Pfam" id="PF00588">
    <property type="entry name" value="SpoU_methylase"/>
    <property type="match status" value="1"/>
</dbReference>
<dbReference type="Proteomes" id="UP001589788">
    <property type="component" value="Unassembled WGS sequence"/>
</dbReference>
<evidence type="ECO:0000256" key="1">
    <source>
        <dbReference type="ARBA" id="ARBA00022603"/>
    </source>
</evidence>
<organism evidence="5 6">
    <name type="scientific">Aciditerrimonas ferrireducens</name>
    <dbReference type="NCBI Taxonomy" id="667306"/>
    <lineage>
        <taxon>Bacteria</taxon>
        <taxon>Bacillati</taxon>
        <taxon>Actinomycetota</taxon>
        <taxon>Acidimicrobiia</taxon>
        <taxon>Acidimicrobiales</taxon>
        <taxon>Acidimicrobiaceae</taxon>
        <taxon>Aciditerrimonas</taxon>
    </lineage>
</organism>
<dbReference type="InterPro" id="IPR022418">
    <property type="entry name" value="Porphobilinogen_deaminase_C"/>
</dbReference>
<evidence type="ECO:0000313" key="5">
    <source>
        <dbReference type="EMBL" id="MFC0082874.1"/>
    </source>
</evidence>
<dbReference type="Gene3D" id="3.40.1280.10">
    <property type="match status" value="1"/>
</dbReference>
<reference evidence="5 6" key="1">
    <citation type="submission" date="2024-09" db="EMBL/GenBank/DDBJ databases">
        <authorList>
            <person name="Sun Q."/>
            <person name="Mori K."/>
        </authorList>
    </citation>
    <scope>NUCLEOTIDE SEQUENCE [LARGE SCALE GENOMIC DNA]</scope>
    <source>
        <strain evidence="5 6">JCM 15389</strain>
    </source>
</reference>